<gene>
    <name evidence="10" type="ORF">BFG57_04070</name>
</gene>
<comment type="cofactor">
    <cofactor evidence="1 8">
        <name>FMN</name>
        <dbReference type="ChEBI" id="CHEBI:58210"/>
    </cofactor>
</comment>
<proteinExistence type="inferred from homology"/>
<dbReference type="PANTHER" id="PTHR42809">
    <property type="entry name" value="FLAVODOXIN 2"/>
    <property type="match status" value="1"/>
</dbReference>
<dbReference type="GO" id="GO:0010181">
    <property type="term" value="F:FMN binding"/>
    <property type="evidence" value="ECO:0007669"/>
    <property type="project" value="UniProtKB-UniRule"/>
</dbReference>
<evidence type="ECO:0000313" key="11">
    <source>
        <dbReference type="Proteomes" id="UP000095209"/>
    </source>
</evidence>
<name>A0A1E5LC31_9BACI</name>
<dbReference type="InterPro" id="IPR050619">
    <property type="entry name" value="Flavodoxin"/>
</dbReference>
<evidence type="ECO:0000256" key="3">
    <source>
        <dbReference type="ARBA" id="ARBA00005267"/>
    </source>
</evidence>
<dbReference type="Proteomes" id="UP000095209">
    <property type="component" value="Unassembled WGS sequence"/>
</dbReference>
<feature type="domain" description="Flavodoxin-like" evidence="9">
    <location>
        <begin position="4"/>
        <end position="144"/>
    </location>
</feature>
<dbReference type="OrthoDB" id="9790745at2"/>
<protein>
    <recommendedName>
        <fullName evidence="8">Flavodoxin</fullName>
    </recommendedName>
</protein>
<dbReference type="NCBIfam" id="TIGR01753">
    <property type="entry name" value="flav_short"/>
    <property type="match status" value="1"/>
</dbReference>
<dbReference type="NCBIfam" id="NF005216">
    <property type="entry name" value="PRK06703.1"/>
    <property type="match status" value="1"/>
</dbReference>
<dbReference type="PROSITE" id="PS50902">
    <property type="entry name" value="FLAVODOXIN_LIKE"/>
    <property type="match status" value="1"/>
</dbReference>
<dbReference type="GO" id="GO:0016651">
    <property type="term" value="F:oxidoreductase activity, acting on NAD(P)H"/>
    <property type="evidence" value="ECO:0007669"/>
    <property type="project" value="UniProtKB-ARBA"/>
</dbReference>
<dbReference type="InterPro" id="IPR029039">
    <property type="entry name" value="Flavoprotein-like_sf"/>
</dbReference>
<evidence type="ECO:0000256" key="1">
    <source>
        <dbReference type="ARBA" id="ARBA00001917"/>
    </source>
</evidence>
<keyword evidence="11" id="KW-1185">Reference proteome</keyword>
<evidence type="ECO:0000256" key="8">
    <source>
        <dbReference type="RuleBase" id="RU367037"/>
    </source>
</evidence>
<dbReference type="Gene3D" id="3.40.50.360">
    <property type="match status" value="1"/>
</dbReference>
<keyword evidence="6 8" id="KW-0288">FMN</keyword>
<keyword evidence="4 8" id="KW-0813">Transport</keyword>
<dbReference type="PANTHER" id="PTHR42809:SF1">
    <property type="entry name" value="FLAVODOXIN 1"/>
    <property type="match status" value="1"/>
</dbReference>
<dbReference type="GO" id="GO:0009055">
    <property type="term" value="F:electron transfer activity"/>
    <property type="evidence" value="ECO:0007669"/>
    <property type="project" value="UniProtKB-UniRule"/>
</dbReference>
<dbReference type="InterPro" id="IPR008254">
    <property type="entry name" value="Flavodoxin/NO_synth"/>
</dbReference>
<comment type="similarity">
    <text evidence="3 8">Belongs to the flavodoxin family.</text>
</comment>
<evidence type="ECO:0000256" key="6">
    <source>
        <dbReference type="ARBA" id="ARBA00022643"/>
    </source>
</evidence>
<evidence type="ECO:0000313" key="10">
    <source>
        <dbReference type="EMBL" id="OEH91559.1"/>
    </source>
</evidence>
<accession>A0A1E5LC31</accession>
<evidence type="ECO:0000256" key="4">
    <source>
        <dbReference type="ARBA" id="ARBA00022448"/>
    </source>
</evidence>
<dbReference type="Pfam" id="PF00258">
    <property type="entry name" value="Flavodoxin_1"/>
    <property type="match status" value="1"/>
</dbReference>
<comment type="function">
    <text evidence="2 8">Low-potential electron donor to a number of redox enzymes.</text>
</comment>
<keyword evidence="7 8" id="KW-0249">Electron transport</keyword>
<reference evidence="10 11" key="1">
    <citation type="submission" date="2016-08" db="EMBL/GenBank/DDBJ databases">
        <title>Genome of Bacillus solimangrovi GH2-4.</title>
        <authorList>
            <person name="Lim S."/>
            <person name="Kim B.-C."/>
        </authorList>
    </citation>
    <scope>NUCLEOTIDE SEQUENCE [LARGE SCALE GENOMIC DNA]</scope>
    <source>
        <strain evidence="10 11">GH2-4</strain>
    </source>
</reference>
<comment type="caution">
    <text evidence="10">The sequence shown here is derived from an EMBL/GenBank/DDBJ whole genome shotgun (WGS) entry which is preliminary data.</text>
</comment>
<dbReference type="SUPFAM" id="SSF52218">
    <property type="entry name" value="Flavoproteins"/>
    <property type="match status" value="1"/>
</dbReference>
<evidence type="ECO:0000259" key="9">
    <source>
        <dbReference type="PROSITE" id="PS50902"/>
    </source>
</evidence>
<sequence length="153" mass="17156">MASILIVYASMSGNTEEILDVIKGRLEELNHDVTVEEIEDIEAESMLNYDAVLLGSYTWGDGELPYETEDFYDELDVVDISGKPVAVFGSGDTDYPKFCEAVDIFEFKLKECGAELIQQGLKIELAPESEEDKKKCITFAENVSTFFETKIDI</sequence>
<dbReference type="STRING" id="1305675.BFG57_04070"/>
<dbReference type="AlphaFoldDB" id="A0A1E5LC31"/>
<dbReference type="InterPro" id="IPR010087">
    <property type="entry name" value="Flav_short"/>
</dbReference>
<dbReference type="NCBIfam" id="NF005246">
    <property type="entry name" value="PRK06756.1"/>
    <property type="match status" value="1"/>
</dbReference>
<evidence type="ECO:0000256" key="7">
    <source>
        <dbReference type="ARBA" id="ARBA00022982"/>
    </source>
</evidence>
<evidence type="ECO:0000256" key="2">
    <source>
        <dbReference type="ARBA" id="ARBA00003297"/>
    </source>
</evidence>
<dbReference type="EMBL" id="MJEH01000055">
    <property type="protein sequence ID" value="OEH91559.1"/>
    <property type="molecule type" value="Genomic_DNA"/>
</dbReference>
<organism evidence="10 11">
    <name type="scientific">Bacillus solimangrovi</name>
    <dbReference type="NCBI Taxonomy" id="1305675"/>
    <lineage>
        <taxon>Bacteria</taxon>
        <taxon>Bacillati</taxon>
        <taxon>Bacillota</taxon>
        <taxon>Bacilli</taxon>
        <taxon>Bacillales</taxon>
        <taxon>Bacillaceae</taxon>
        <taxon>Bacillus</taxon>
    </lineage>
</organism>
<dbReference type="RefSeq" id="WP_069718297.1">
    <property type="nucleotide sequence ID" value="NZ_MJEH01000055.1"/>
</dbReference>
<keyword evidence="5 8" id="KW-0285">Flavoprotein</keyword>
<evidence type="ECO:0000256" key="5">
    <source>
        <dbReference type="ARBA" id="ARBA00022630"/>
    </source>
</evidence>